<name>A0AAN7RU32_MYCAM</name>
<dbReference type="AlphaFoldDB" id="A0AAN7RU32"/>
<dbReference type="Proteomes" id="UP001333110">
    <property type="component" value="Unassembled WGS sequence"/>
</dbReference>
<proteinExistence type="predicted"/>
<reference evidence="1 2" key="1">
    <citation type="journal article" date="2023" name="J. Hered.">
        <title>Chromosome-level genome of the wood stork (Mycteria americana) provides insight into avian chromosome evolution.</title>
        <authorList>
            <person name="Flamio R. Jr."/>
            <person name="Ramstad K.M."/>
        </authorList>
    </citation>
    <scope>NUCLEOTIDE SEQUENCE [LARGE SCALE GENOMIC DNA]</scope>
    <source>
        <strain evidence="1">JAX WOST 10</strain>
    </source>
</reference>
<accession>A0AAN7RU32</accession>
<dbReference type="EMBL" id="JAUNZN010000023">
    <property type="protein sequence ID" value="KAK4808966.1"/>
    <property type="molecule type" value="Genomic_DNA"/>
</dbReference>
<comment type="caution">
    <text evidence="1">The sequence shown here is derived from an EMBL/GenBank/DDBJ whole genome shotgun (WGS) entry which is preliminary data.</text>
</comment>
<keyword evidence="2" id="KW-1185">Reference proteome</keyword>
<organism evidence="1 2">
    <name type="scientific">Mycteria americana</name>
    <name type="common">Wood stork</name>
    <dbReference type="NCBI Taxonomy" id="33587"/>
    <lineage>
        <taxon>Eukaryota</taxon>
        <taxon>Metazoa</taxon>
        <taxon>Chordata</taxon>
        <taxon>Craniata</taxon>
        <taxon>Vertebrata</taxon>
        <taxon>Euteleostomi</taxon>
        <taxon>Archelosauria</taxon>
        <taxon>Archosauria</taxon>
        <taxon>Dinosauria</taxon>
        <taxon>Saurischia</taxon>
        <taxon>Theropoda</taxon>
        <taxon>Coelurosauria</taxon>
        <taxon>Aves</taxon>
        <taxon>Neognathae</taxon>
        <taxon>Neoaves</taxon>
        <taxon>Aequornithes</taxon>
        <taxon>Ciconiiformes</taxon>
        <taxon>Ciconiidae</taxon>
        <taxon>Mycteria</taxon>
    </lineage>
</organism>
<protein>
    <submittedName>
        <fullName evidence="1">Uncharacterized protein</fullName>
    </submittedName>
</protein>
<evidence type="ECO:0000313" key="1">
    <source>
        <dbReference type="EMBL" id="KAK4808966.1"/>
    </source>
</evidence>
<sequence>MQQTYHLLLWAQPGWVSSLKLSDQSLVGPRQVPLGWRPEIRKGLGAAAVLRSMEQQRHAAKGTQTHNPPGQVTLPGWKELEGTVDTRCSMSQQRSLPADKANPVLENTKTTEELIWASSHITWVMGISQIISQYRKDINLLERV</sequence>
<gene>
    <name evidence="1" type="ORF">QYF61_015200</name>
</gene>
<evidence type="ECO:0000313" key="2">
    <source>
        <dbReference type="Proteomes" id="UP001333110"/>
    </source>
</evidence>